<dbReference type="AlphaFoldDB" id="D4J9X6"/>
<reference evidence="1 2" key="1">
    <citation type="submission" date="2010-03" db="EMBL/GenBank/DDBJ databases">
        <title>The genome sequence of Coprococcus catus GD/7.</title>
        <authorList>
            <consortium name="metaHIT consortium -- http://www.metahit.eu/"/>
            <person name="Pajon A."/>
            <person name="Turner K."/>
            <person name="Parkhill J."/>
            <person name="Duncan S."/>
            <person name="Flint H."/>
        </authorList>
    </citation>
    <scope>NUCLEOTIDE SEQUENCE [LARGE SCALE GENOMIC DNA]</scope>
    <source>
        <strain evidence="1 2">GD/7</strain>
    </source>
</reference>
<gene>
    <name evidence="1" type="ORF">CC1_24970</name>
</gene>
<dbReference type="STRING" id="717962.CC1_24970"/>
<accession>D4J9X6</accession>
<dbReference type="EMBL" id="FP929038">
    <property type="protein sequence ID" value="CBK81147.1"/>
    <property type="molecule type" value="Genomic_DNA"/>
</dbReference>
<organism evidence="1 2">
    <name type="scientific">Coprococcus catus GD/7</name>
    <dbReference type="NCBI Taxonomy" id="717962"/>
    <lineage>
        <taxon>Bacteria</taxon>
        <taxon>Bacillati</taxon>
        <taxon>Bacillota</taxon>
        <taxon>Clostridia</taxon>
        <taxon>Lachnospirales</taxon>
        <taxon>Lachnospiraceae</taxon>
        <taxon>Coprococcus</taxon>
    </lineage>
</organism>
<dbReference type="HOGENOM" id="CLU_3364406_0_0_9"/>
<reference evidence="1 2" key="2">
    <citation type="submission" date="2010-03" db="EMBL/GenBank/DDBJ databases">
        <authorList>
            <person name="Pajon A."/>
        </authorList>
    </citation>
    <scope>NUCLEOTIDE SEQUENCE [LARGE SCALE GENOMIC DNA]</scope>
    <source>
        <strain evidence="1 2">GD/7</strain>
    </source>
</reference>
<evidence type="ECO:0000313" key="2">
    <source>
        <dbReference type="Proteomes" id="UP000008798"/>
    </source>
</evidence>
<proteinExistence type="predicted"/>
<evidence type="ECO:0000313" key="1">
    <source>
        <dbReference type="EMBL" id="CBK81147.1"/>
    </source>
</evidence>
<dbReference type="Proteomes" id="UP000008798">
    <property type="component" value="Chromosome"/>
</dbReference>
<sequence length="35" mass="4237">MTFIICLMGRGLTFDYRMRIIVEFGSYLLYNKKEN</sequence>
<protein>
    <submittedName>
        <fullName evidence="1">Uncharacterized protein</fullName>
    </submittedName>
</protein>
<name>D4J9X6_9FIRM</name>
<dbReference type="KEGG" id="cct:CC1_24970"/>